<dbReference type="PANTHER" id="PTHR37433">
    <property type="entry name" value="PROTEIN CBG25136-RELATED"/>
    <property type="match status" value="1"/>
</dbReference>
<dbReference type="eggNOG" id="ENOG502RZ1D">
    <property type="taxonomic scope" value="Eukaryota"/>
</dbReference>
<dbReference type="HOGENOM" id="CLU_067655_0_0_1"/>
<feature type="chain" id="PRO_5004326585" evidence="1">
    <location>
        <begin position="22"/>
        <end position="352"/>
    </location>
</feature>
<name>Q9GUJ2_CAEEL</name>
<evidence type="ECO:0000313" key="2">
    <source>
        <dbReference type="EMBL" id="CCD74325.1"/>
    </source>
</evidence>
<dbReference type="GO" id="GO:0055120">
    <property type="term" value="C:striated muscle dense body"/>
    <property type="evidence" value="ECO:0007005"/>
    <property type="project" value="WormBase"/>
</dbReference>
<dbReference type="Bgee" id="WBGene00021558">
    <property type="expression patterns" value="Expressed in embryo and 3 other cell types or tissues"/>
</dbReference>
<evidence type="ECO:0000313" key="4">
    <source>
        <dbReference type="WormBase" id="Y45G5AM.6a"/>
    </source>
</evidence>
<dbReference type="AlphaFoldDB" id="Q9GUJ2"/>
<dbReference type="UCSC" id="Y45G5AM.6">
    <property type="organism name" value="c. elegans"/>
</dbReference>
<proteinExistence type="predicted"/>
<dbReference type="RefSeq" id="NP_504156.1">
    <property type="nucleotide sequence ID" value="NM_071755.3"/>
</dbReference>
<dbReference type="CTD" id="178815"/>
<accession>Q9GUJ2</accession>
<reference evidence="2 3" key="1">
    <citation type="journal article" date="1998" name="Science">
        <title>Genome sequence of the nematode C. elegans: a platform for investigating biology.</title>
        <authorList>
            <consortium name="The C. elegans sequencing consortium"/>
            <person name="Sulson J.E."/>
            <person name="Waterston R."/>
        </authorList>
    </citation>
    <scope>NUCLEOTIDE SEQUENCE [LARGE SCALE GENOMIC DNA]</scope>
    <source>
        <strain evidence="2 3">Bristol N2</strain>
    </source>
</reference>
<keyword evidence="3" id="KW-1185">Reference proteome</keyword>
<dbReference type="OMA" id="GEFCNDM"/>
<dbReference type="PANTHER" id="PTHR37433:SF6">
    <property type="entry name" value="ACTIVIN_RECP DOMAIN-CONTAINING PROTEIN"/>
    <property type="match status" value="1"/>
</dbReference>
<dbReference type="ExpressionAtlas" id="Q9GUJ2">
    <property type="expression patterns" value="baseline and differential"/>
</dbReference>
<dbReference type="WormBase" id="Y45G5AM.6a">
    <property type="protein sequence ID" value="CE27407"/>
    <property type="gene ID" value="WBGene00021558"/>
</dbReference>
<sequence length="352" mass="39636">MSHHLLLYFVLIAGFLLTVETKNECYSCSGVCHNENCNCQMGSCESSQCFIEKKPTEIPGSMKITKGCLRRTSRIHHGCEHDHFSDHILCVCQGSYCNDRIVMNTTRQKYTRTIQCRECSEKNPNCGSSCEGHWCHEDMSTGASGCGYGPPALPFYYRGPELFYYRSKVCITLSRGAGKPRRHCICNTANCNNVYNFQYIARDREKESSLRSRSLTLSATDYTLPLQTCYNCETNTQDATAMSHTTNCRSNRCLGHYCTYAAQRHTSKSSMGRSNLVHAVSELQGCMNVSDKTHIQIGCSKKWISDEYEEIHCACRGNLCNSDSLTATSPKLLQIVHVLLLLPAVLYHHFLA</sequence>
<dbReference type="PaxDb" id="6239-Y45G5AM.6"/>
<evidence type="ECO:0000256" key="1">
    <source>
        <dbReference type="SAM" id="SignalP"/>
    </source>
</evidence>
<feature type="signal peptide" evidence="1">
    <location>
        <begin position="1"/>
        <end position="21"/>
    </location>
</feature>
<dbReference type="GO" id="GO:0005737">
    <property type="term" value="C:cytoplasm"/>
    <property type="evidence" value="ECO:0007005"/>
    <property type="project" value="WormBase"/>
</dbReference>
<protein>
    <submittedName>
        <fullName evidence="2">Activin_recp domain-containing protein</fullName>
    </submittedName>
</protein>
<dbReference type="EMBL" id="BX284605">
    <property type="protein sequence ID" value="CCD74325.1"/>
    <property type="molecule type" value="Genomic_DNA"/>
</dbReference>
<dbReference type="AGR" id="WB:WBGene00021558"/>
<evidence type="ECO:0000313" key="3">
    <source>
        <dbReference type="Proteomes" id="UP000001940"/>
    </source>
</evidence>
<gene>
    <name evidence="2" type="ORF">CELE_Y45G5AM.6</name>
    <name evidence="2 4" type="ORF">Y45G5AM.6</name>
</gene>
<dbReference type="PhylomeDB" id="Q9GUJ2"/>
<keyword evidence="1" id="KW-0732">Signal</keyword>
<dbReference type="InParanoid" id="Q9GUJ2"/>
<dbReference type="OrthoDB" id="5773656at2759"/>
<dbReference type="GeneID" id="178815"/>
<dbReference type="FunCoup" id="Q9GUJ2">
    <property type="interactions" value="28"/>
</dbReference>
<dbReference type="Proteomes" id="UP000001940">
    <property type="component" value="Chromosome V"/>
</dbReference>
<organism evidence="2 3">
    <name type="scientific">Caenorhabditis elegans</name>
    <dbReference type="NCBI Taxonomy" id="6239"/>
    <lineage>
        <taxon>Eukaryota</taxon>
        <taxon>Metazoa</taxon>
        <taxon>Ecdysozoa</taxon>
        <taxon>Nematoda</taxon>
        <taxon>Chromadorea</taxon>
        <taxon>Rhabditida</taxon>
        <taxon>Rhabditina</taxon>
        <taxon>Rhabditomorpha</taxon>
        <taxon>Rhabditoidea</taxon>
        <taxon>Rhabditidae</taxon>
        <taxon>Peloderinae</taxon>
        <taxon>Caenorhabditis</taxon>
    </lineage>
</organism>